<protein>
    <recommendedName>
        <fullName evidence="3">39S ribosomal protein L45, mitochondrial</fullName>
    </recommendedName>
</protein>
<proteinExistence type="predicted"/>
<keyword evidence="2" id="KW-1185">Reference proteome</keyword>
<evidence type="ECO:0000313" key="1">
    <source>
        <dbReference type="EMBL" id="CAL8135560.1"/>
    </source>
</evidence>
<evidence type="ECO:0000313" key="2">
    <source>
        <dbReference type="Proteomes" id="UP001642540"/>
    </source>
</evidence>
<name>A0ABP1RTP2_9HEXA</name>
<comment type="caution">
    <text evidence="1">The sequence shown here is derived from an EMBL/GenBank/DDBJ whole genome shotgun (WGS) entry which is preliminary data.</text>
</comment>
<sequence>MNQNIITMMMKKFVSGPPNKLYSLNRIEAAQCWERIINEWGLVKENCCVDLPHTERERYDIPSLKLPKSFEKVPHSLSTKSTMFILPKPATFKEEEAVKEVIPQRKHSKRKPSTYWLNPKLVPPVPPGFKEEEFQIDPKNDPTGEIRRDLRKARDIAKRYTRFAHIIERAVHVVPNLDKVNEVMDANFVAKDPDIRRQTLLHNFFSSQKMNTSPEFRHDALYATILSRNDNPKERVEKKNFPYILGEMSKAKLKMGK</sequence>
<accession>A0ABP1RTP2</accession>
<dbReference type="EMBL" id="CAXLJM020000108">
    <property type="protein sequence ID" value="CAL8135560.1"/>
    <property type="molecule type" value="Genomic_DNA"/>
</dbReference>
<evidence type="ECO:0008006" key="3">
    <source>
        <dbReference type="Google" id="ProtNLM"/>
    </source>
</evidence>
<gene>
    <name evidence="1" type="ORF">ODALV1_LOCUS26038</name>
</gene>
<reference evidence="1 2" key="1">
    <citation type="submission" date="2024-08" db="EMBL/GenBank/DDBJ databases">
        <authorList>
            <person name="Cucini C."/>
            <person name="Frati F."/>
        </authorList>
    </citation>
    <scope>NUCLEOTIDE SEQUENCE [LARGE SCALE GENOMIC DNA]</scope>
</reference>
<dbReference type="Proteomes" id="UP001642540">
    <property type="component" value="Unassembled WGS sequence"/>
</dbReference>
<organism evidence="1 2">
    <name type="scientific">Orchesella dallaii</name>
    <dbReference type="NCBI Taxonomy" id="48710"/>
    <lineage>
        <taxon>Eukaryota</taxon>
        <taxon>Metazoa</taxon>
        <taxon>Ecdysozoa</taxon>
        <taxon>Arthropoda</taxon>
        <taxon>Hexapoda</taxon>
        <taxon>Collembola</taxon>
        <taxon>Entomobryomorpha</taxon>
        <taxon>Entomobryoidea</taxon>
        <taxon>Orchesellidae</taxon>
        <taxon>Orchesellinae</taxon>
        <taxon>Orchesella</taxon>
    </lineage>
</organism>